<dbReference type="OrthoDB" id="2496787at2759"/>
<evidence type="ECO:0000313" key="8">
    <source>
        <dbReference type="EMBL" id="KIM99677.1"/>
    </source>
</evidence>
<dbReference type="EMBL" id="KN832878">
    <property type="protein sequence ID" value="KIM99677.1"/>
    <property type="molecule type" value="Genomic_DNA"/>
</dbReference>
<feature type="transmembrane region" description="Helical" evidence="6">
    <location>
        <begin position="192"/>
        <end position="216"/>
    </location>
</feature>
<protein>
    <recommendedName>
        <fullName evidence="7">Rhodopsin domain-containing protein</fullName>
    </recommendedName>
</protein>
<dbReference type="AlphaFoldDB" id="A0A0C3DCL8"/>
<dbReference type="GO" id="GO:0016020">
    <property type="term" value="C:membrane"/>
    <property type="evidence" value="ECO:0007669"/>
    <property type="project" value="UniProtKB-SubCell"/>
</dbReference>
<reference evidence="9" key="2">
    <citation type="submission" date="2015-01" db="EMBL/GenBank/DDBJ databases">
        <title>Evolutionary Origins and Diversification of the Mycorrhizal Mutualists.</title>
        <authorList>
            <consortium name="DOE Joint Genome Institute"/>
            <consortium name="Mycorrhizal Genomics Consortium"/>
            <person name="Kohler A."/>
            <person name="Kuo A."/>
            <person name="Nagy L.G."/>
            <person name="Floudas D."/>
            <person name="Copeland A."/>
            <person name="Barry K.W."/>
            <person name="Cichocki N."/>
            <person name="Veneault-Fourrey C."/>
            <person name="LaButti K."/>
            <person name="Lindquist E.A."/>
            <person name="Lipzen A."/>
            <person name="Lundell T."/>
            <person name="Morin E."/>
            <person name="Murat C."/>
            <person name="Riley R."/>
            <person name="Ohm R."/>
            <person name="Sun H."/>
            <person name="Tunlid A."/>
            <person name="Henrissat B."/>
            <person name="Grigoriev I.V."/>
            <person name="Hibbett D.S."/>
            <person name="Martin F."/>
        </authorList>
    </citation>
    <scope>NUCLEOTIDE SEQUENCE [LARGE SCALE GENOMIC DNA]</scope>
    <source>
        <strain evidence="9">Zn</strain>
    </source>
</reference>
<feature type="transmembrane region" description="Helical" evidence="6">
    <location>
        <begin position="265"/>
        <end position="283"/>
    </location>
</feature>
<proteinExistence type="inferred from homology"/>
<dbReference type="PANTHER" id="PTHR33048">
    <property type="entry name" value="PTH11-LIKE INTEGRAL MEMBRANE PROTEIN (AFU_ORTHOLOGUE AFUA_5G11245)"/>
    <property type="match status" value="1"/>
</dbReference>
<evidence type="ECO:0000256" key="3">
    <source>
        <dbReference type="ARBA" id="ARBA00022989"/>
    </source>
</evidence>
<accession>A0A0C3DCL8</accession>
<evidence type="ECO:0000256" key="5">
    <source>
        <dbReference type="ARBA" id="ARBA00038359"/>
    </source>
</evidence>
<evidence type="ECO:0000256" key="6">
    <source>
        <dbReference type="SAM" id="Phobius"/>
    </source>
</evidence>
<sequence length="316" mass="35552">MSQAPAAQPPPGVIPDFSNPSEGIHLWLKVTQFICIPLVTCFVIIRLYVKLLMRHVFYIEDWLCIISWILAMTWFSLQITAASNGGGYHQWDITEDGIVRFLKTTYIINVLYSPLIFTVKLSILFMLARFFALYRAWVIFIHIFIAVLAAYTVGATIVKINICKPIDAYWHGTDATNGTCLDILKVFLSDTVFSVITDLTLFALPMTLISVLHLPLIKKLKIIVVLAAGGLVCVVTILRLVWVILYRNSADETWTTERTDMITCAEIAVGIICACLPDINFLVTKSPFSHDQSDERNFRDRMWWSGGYAGQTSSSG</sequence>
<keyword evidence="3 6" id="KW-1133">Transmembrane helix</keyword>
<keyword evidence="4 6" id="KW-0472">Membrane</keyword>
<evidence type="ECO:0000313" key="9">
    <source>
        <dbReference type="Proteomes" id="UP000054321"/>
    </source>
</evidence>
<evidence type="ECO:0000256" key="4">
    <source>
        <dbReference type="ARBA" id="ARBA00023136"/>
    </source>
</evidence>
<keyword evidence="9" id="KW-1185">Reference proteome</keyword>
<dbReference type="InParanoid" id="A0A0C3DCL8"/>
<name>A0A0C3DCL8_OIDMZ</name>
<dbReference type="HOGENOM" id="CLU_028200_12_3_1"/>
<feature type="transmembrane region" description="Helical" evidence="6">
    <location>
        <begin position="26"/>
        <end position="49"/>
    </location>
</feature>
<keyword evidence="2 6" id="KW-0812">Transmembrane</keyword>
<dbReference type="Pfam" id="PF20684">
    <property type="entry name" value="Fung_rhodopsin"/>
    <property type="match status" value="1"/>
</dbReference>
<feature type="transmembrane region" description="Helical" evidence="6">
    <location>
        <begin position="56"/>
        <end position="77"/>
    </location>
</feature>
<feature type="transmembrane region" description="Helical" evidence="6">
    <location>
        <begin position="139"/>
        <end position="162"/>
    </location>
</feature>
<reference evidence="8 9" key="1">
    <citation type="submission" date="2014-04" db="EMBL/GenBank/DDBJ databases">
        <authorList>
            <consortium name="DOE Joint Genome Institute"/>
            <person name="Kuo A."/>
            <person name="Martino E."/>
            <person name="Perotto S."/>
            <person name="Kohler A."/>
            <person name="Nagy L.G."/>
            <person name="Floudas D."/>
            <person name="Copeland A."/>
            <person name="Barry K.W."/>
            <person name="Cichocki N."/>
            <person name="Veneault-Fourrey C."/>
            <person name="LaButti K."/>
            <person name="Lindquist E.A."/>
            <person name="Lipzen A."/>
            <person name="Lundell T."/>
            <person name="Morin E."/>
            <person name="Murat C."/>
            <person name="Sun H."/>
            <person name="Tunlid A."/>
            <person name="Henrissat B."/>
            <person name="Grigoriev I.V."/>
            <person name="Hibbett D.S."/>
            <person name="Martin F."/>
            <person name="Nordberg H.P."/>
            <person name="Cantor M.N."/>
            <person name="Hua S.X."/>
        </authorList>
    </citation>
    <scope>NUCLEOTIDE SEQUENCE [LARGE SCALE GENOMIC DNA]</scope>
    <source>
        <strain evidence="8 9">Zn</strain>
    </source>
</reference>
<evidence type="ECO:0000256" key="2">
    <source>
        <dbReference type="ARBA" id="ARBA00022692"/>
    </source>
</evidence>
<comment type="subcellular location">
    <subcellularLocation>
        <location evidence="1">Membrane</location>
        <topology evidence="1">Multi-pass membrane protein</topology>
    </subcellularLocation>
</comment>
<organism evidence="8 9">
    <name type="scientific">Oidiodendron maius (strain Zn)</name>
    <dbReference type="NCBI Taxonomy" id="913774"/>
    <lineage>
        <taxon>Eukaryota</taxon>
        <taxon>Fungi</taxon>
        <taxon>Dikarya</taxon>
        <taxon>Ascomycota</taxon>
        <taxon>Pezizomycotina</taxon>
        <taxon>Leotiomycetes</taxon>
        <taxon>Leotiomycetes incertae sedis</taxon>
        <taxon>Myxotrichaceae</taxon>
        <taxon>Oidiodendron</taxon>
    </lineage>
</organism>
<dbReference type="Proteomes" id="UP000054321">
    <property type="component" value="Unassembled WGS sequence"/>
</dbReference>
<feature type="domain" description="Rhodopsin" evidence="7">
    <location>
        <begin position="45"/>
        <end position="284"/>
    </location>
</feature>
<evidence type="ECO:0000256" key="1">
    <source>
        <dbReference type="ARBA" id="ARBA00004141"/>
    </source>
</evidence>
<feature type="transmembrane region" description="Helical" evidence="6">
    <location>
        <begin position="223"/>
        <end position="245"/>
    </location>
</feature>
<dbReference type="InterPro" id="IPR049326">
    <property type="entry name" value="Rhodopsin_dom_fungi"/>
</dbReference>
<dbReference type="STRING" id="913774.A0A0C3DCL8"/>
<dbReference type="PANTHER" id="PTHR33048:SF108">
    <property type="entry name" value="INTEGRAL MEMBRANE PROTEIN"/>
    <property type="match status" value="1"/>
</dbReference>
<dbReference type="InterPro" id="IPR052337">
    <property type="entry name" value="SAT4-like"/>
</dbReference>
<evidence type="ECO:0000259" key="7">
    <source>
        <dbReference type="Pfam" id="PF20684"/>
    </source>
</evidence>
<comment type="similarity">
    <text evidence="5">Belongs to the SAT4 family.</text>
</comment>
<feature type="transmembrane region" description="Helical" evidence="6">
    <location>
        <begin position="106"/>
        <end position="127"/>
    </location>
</feature>
<gene>
    <name evidence="8" type="ORF">OIDMADRAFT_55588</name>
</gene>